<dbReference type="Gene3D" id="1.10.287.130">
    <property type="match status" value="1"/>
</dbReference>
<dbReference type="PANTHER" id="PTHR43304:SF1">
    <property type="entry name" value="PAC DOMAIN-CONTAINING PROTEIN"/>
    <property type="match status" value="1"/>
</dbReference>
<dbReference type="InterPro" id="IPR001610">
    <property type="entry name" value="PAC"/>
</dbReference>
<dbReference type="InterPro" id="IPR000014">
    <property type="entry name" value="PAS"/>
</dbReference>
<dbReference type="Pfam" id="PF02518">
    <property type="entry name" value="HATPase_c"/>
    <property type="match status" value="1"/>
</dbReference>
<dbReference type="SUPFAM" id="SSF47384">
    <property type="entry name" value="Homodimeric domain of signal transducing histidine kinase"/>
    <property type="match status" value="1"/>
</dbReference>
<dbReference type="Pfam" id="PF13426">
    <property type="entry name" value="PAS_9"/>
    <property type="match status" value="1"/>
</dbReference>
<feature type="domain" description="PAS" evidence="8">
    <location>
        <begin position="259"/>
        <end position="331"/>
    </location>
</feature>
<proteinExistence type="predicted"/>
<dbReference type="EC" id="2.7.13.3" evidence="2"/>
<dbReference type="PROSITE" id="PS50113">
    <property type="entry name" value="PAC"/>
    <property type="match status" value="1"/>
</dbReference>
<dbReference type="Pfam" id="PF00989">
    <property type="entry name" value="PAS"/>
    <property type="match status" value="1"/>
</dbReference>
<evidence type="ECO:0000259" key="9">
    <source>
        <dbReference type="PROSITE" id="PS50113"/>
    </source>
</evidence>
<gene>
    <name evidence="10" type="ORF">GEAMG1_1538</name>
</gene>
<dbReference type="Gene3D" id="3.30.565.10">
    <property type="entry name" value="Histidine kinase-like ATPase, C-terminal domain"/>
    <property type="match status" value="1"/>
</dbReference>
<keyword evidence="11" id="KW-1185">Reference proteome</keyword>
<dbReference type="Proteomes" id="UP001295463">
    <property type="component" value="Chromosome"/>
</dbReference>
<evidence type="ECO:0000256" key="6">
    <source>
        <dbReference type="SAM" id="Coils"/>
    </source>
</evidence>
<comment type="catalytic activity">
    <reaction evidence="1">
        <text>ATP + protein L-histidine = ADP + protein N-phospho-L-histidine.</text>
        <dbReference type="EC" id="2.7.13.3"/>
    </reaction>
</comment>
<keyword evidence="4 10" id="KW-0808">Transferase</keyword>
<feature type="domain" description="PAC" evidence="9">
    <location>
        <begin position="335"/>
        <end position="387"/>
    </location>
</feature>
<evidence type="ECO:0000256" key="1">
    <source>
        <dbReference type="ARBA" id="ARBA00000085"/>
    </source>
</evidence>
<dbReference type="CDD" id="cd00082">
    <property type="entry name" value="HisKA"/>
    <property type="match status" value="1"/>
</dbReference>
<sequence length="643" mass="72614">MSEHTNAELARTVAALWASEECFSLLFDQHCDIMLIVDPLAGRIVDANKAAVAFYGYSREELRGMAVQRISCLPEKDIRTLLCQVQQQSRNCIVLPHRKADGTVRTVEVHPTPVVFHEQPLIFAVVTDITERRVRDAERDLSYRLFSNSSDLMCITGPDGRFRQMNPAGLAMLGYGEREIIGHSYAEFVVPEDLLRTDDEVGRRQGGGVTSNFENRYRRRDGSICWLSWRGVWDSDGTCYATARDITLHKAALLALQESQQRLSAYIDTSPMATIEWDANFVVTRWAGEAERIFGWHAGEMLGKPIMELQIIHDADIDLVKSAMEKLSDPTAKHVYTTNRNYTKDGRVIVCEWYNSILRDGQGTMSSILSQVLDVTERVDAEEALAVKQQQLEELNRSLEQRIDTAINELRQRDHLLVSQNRLAAMGEMVSSIAHQWRQPLNNIGLVLQSTSLAYSQGALEPDQFRERVAQCMGIIQAMSQTINDFGRFFKPDTEKRSFRVVEAVQRAVDIVRANLRNRRIVLEVFDEGAGNVTGYPNEYAQVVLALLNNARDILTERETEEGRIELRCRQCGDKTVVTLWDNGGGIDPAILPKIFDPYFTTKQPSQGRGMGLYMAKMIIEQNMAGRLTARNVNGGAEFEIEV</sequence>
<dbReference type="NCBIfam" id="TIGR00229">
    <property type="entry name" value="sensory_box"/>
    <property type="match status" value="3"/>
</dbReference>
<feature type="coiled-coil region" evidence="6">
    <location>
        <begin position="378"/>
        <end position="409"/>
    </location>
</feature>
<dbReference type="SMART" id="SM00086">
    <property type="entry name" value="PAC"/>
    <property type="match status" value="3"/>
</dbReference>
<dbReference type="SUPFAM" id="SSF55874">
    <property type="entry name" value="ATPase domain of HSP90 chaperone/DNA topoisomerase II/histidine kinase"/>
    <property type="match status" value="1"/>
</dbReference>
<dbReference type="PANTHER" id="PTHR43304">
    <property type="entry name" value="PHYTOCHROME-LIKE PROTEIN CPH1"/>
    <property type="match status" value="1"/>
</dbReference>
<dbReference type="Pfam" id="PF08447">
    <property type="entry name" value="PAS_3"/>
    <property type="match status" value="1"/>
</dbReference>
<feature type="domain" description="PAS" evidence="8">
    <location>
        <begin position="138"/>
        <end position="193"/>
    </location>
</feature>
<evidence type="ECO:0000259" key="8">
    <source>
        <dbReference type="PROSITE" id="PS50112"/>
    </source>
</evidence>
<dbReference type="InterPro" id="IPR003594">
    <property type="entry name" value="HATPase_dom"/>
</dbReference>
<dbReference type="GO" id="GO:0004673">
    <property type="term" value="F:protein histidine kinase activity"/>
    <property type="evidence" value="ECO:0007669"/>
    <property type="project" value="UniProtKB-EC"/>
</dbReference>
<dbReference type="InterPro" id="IPR036890">
    <property type="entry name" value="HATPase_C_sf"/>
</dbReference>
<dbReference type="PROSITE" id="PS50112">
    <property type="entry name" value="PAS"/>
    <property type="match status" value="3"/>
</dbReference>
<dbReference type="InterPro" id="IPR013655">
    <property type="entry name" value="PAS_fold_3"/>
</dbReference>
<dbReference type="InterPro" id="IPR005467">
    <property type="entry name" value="His_kinase_dom"/>
</dbReference>
<dbReference type="InterPro" id="IPR003661">
    <property type="entry name" value="HisK_dim/P_dom"/>
</dbReference>
<evidence type="ECO:0000256" key="3">
    <source>
        <dbReference type="ARBA" id="ARBA00022553"/>
    </source>
</evidence>
<name>A0ABM9DAF5_9BACT</name>
<organism evidence="10 11">
    <name type="scientific">Trichlorobacter ammonificans</name>
    <dbReference type="NCBI Taxonomy" id="2916410"/>
    <lineage>
        <taxon>Bacteria</taxon>
        <taxon>Pseudomonadati</taxon>
        <taxon>Thermodesulfobacteriota</taxon>
        <taxon>Desulfuromonadia</taxon>
        <taxon>Geobacterales</taxon>
        <taxon>Geobacteraceae</taxon>
        <taxon>Trichlorobacter</taxon>
    </lineage>
</organism>
<evidence type="ECO:0000256" key="4">
    <source>
        <dbReference type="ARBA" id="ARBA00022679"/>
    </source>
</evidence>
<feature type="domain" description="PAS" evidence="8">
    <location>
        <begin position="19"/>
        <end position="64"/>
    </location>
</feature>
<accession>A0ABM9DAF5</accession>
<dbReference type="InterPro" id="IPR004358">
    <property type="entry name" value="Sig_transdc_His_kin-like_C"/>
</dbReference>
<reference evidence="10 11" key="1">
    <citation type="submission" date="2022-03" db="EMBL/GenBank/DDBJ databases">
        <authorList>
            <person name="Koch H."/>
        </authorList>
    </citation>
    <scope>NUCLEOTIDE SEQUENCE [LARGE SCALE GENOMIC DNA]</scope>
    <source>
        <strain evidence="10 11">G1</strain>
    </source>
</reference>
<dbReference type="Gene3D" id="3.30.450.20">
    <property type="entry name" value="PAS domain"/>
    <property type="match status" value="3"/>
</dbReference>
<dbReference type="PROSITE" id="PS50109">
    <property type="entry name" value="HIS_KIN"/>
    <property type="match status" value="1"/>
</dbReference>
<evidence type="ECO:0000259" key="7">
    <source>
        <dbReference type="PROSITE" id="PS50109"/>
    </source>
</evidence>
<dbReference type="InterPro" id="IPR036097">
    <property type="entry name" value="HisK_dim/P_sf"/>
</dbReference>
<evidence type="ECO:0000256" key="5">
    <source>
        <dbReference type="ARBA" id="ARBA00022777"/>
    </source>
</evidence>
<feature type="domain" description="Histidine kinase" evidence="7">
    <location>
        <begin position="432"/>
        <end position="643"/>
    </location>
</feature>
<dbReference type="PRINTS" id="PR00344">
    <property type="entry name" value="BCTRLSENSOR"/>
</dbReference>
<keyword evidence="6" id="KW-0175">Coiled coil</keyword>
<keyword evidence="3" id="KW-0597">Phosphoprotein</keyword>
<evidence type="ECO:0000313" key="10">
    <source>
        <dbReference type="EMBL" id="CAH2031368.1"/>
    </source>
</evidence>
<keyword evidence="5 10" id="KW-0418">Kinase</keyword>
<dbReference type="RefSeq" id="WP_305732197.1">
    <property type="nucleotide sequence ID" value="NZ_OW150024.1"/>
</dbReference>
<dbReference type="EMBL" id="OW150024">
    <property type="protein sequence ID" value="CAH2031368.1"/>
    <property type="molecule type" value="Genomic_DNA"/>
</dbReference>
<dbReference type="CDD" id="cd00130">
    <property type="entry name" value="PAS"/>
    <property type="match status" value="3"/>
</dbReference>
<dbReference type="SMART" id="SM00091">
    <property type="entry name" value="PAS"/>
    <property type="match status" value="3"/>
</dbReference>
<dbReference type="SUPFAM" id="SSF55785">
    <property type="entry name" value="PYP-like sensor domain (PAS domain)"/>
    <property type="match status" value="3"/>
</dbReference>
<evidence type="ECO:0000313" key="11">
    <source>
        <dbReference type="Proteomes" id="UP001295463"/>
    </source>
</evidence>
<dbReference type="InterPro" id="IPR000700">
    <property type="entry name" value="PAS-assoc_C"/>
</dbReference>
<protein>
    <recommendedName>
        <fullName evidence="2">histidine kinase</fullName>
        <ecNumber evidence="2">2.7.13.3</ecNumber>
    </recommendedName>
</protein>
<dbReference type="SMART" id="SM00387">
    <property type="entry name" value="HATPase_c"/>
    <property type="match status" value="1"/>
</dbReference>
<dbReference type="InterPro" id="IPR052162">
    <property type="entry name" value="Sensor_kinase/Photoreceptor"/>
</dbReference>
<evidence type="ECO:0000256" key="2">
    <source>
        <dbReference type="ARBA" id="ARBA00012438"/>
    </source>
</evidence>
<dbReference type="InterPro" id="IPR013767">
    <property type="entry name" value="PAS_fold"/>
</dbReference>
<dbReference type="InterPro" id="IPR035965">
    <property type="entry name" value="PAS-like_dom_sf"/>
</dbReference>